<dbReference type="InterPro" id="IPR001882">
    <property type="entry name" value="Biotin_BS"/>
</dbReference>
<name>A0A0J1FSJ1_9FIRM</name>
<evidence type="ECO:0000313" key="10">
    <source>
        <dbReference type="Proteomes" id="UP000036356"/>
    </source>
</evidence>
<dbReference type="SUPFAM" id="SSF89000">
    <property type="entry name" value="post-HMGL domain-like"/>
    <property type="match status" value="1"/>
</dbReference>
<dbReference type="FunFam" id="2.40.50.100:FF:000003">
    <property type="entry name" value="Acetyl-CoA carboxylase biotin carboxyl carrier protein"/>
    <property type="match status" value="1"/>
</dbReference>
<dbReference type="Gene3D" id="2.40.50.100">
    <property type="match status" value="1"/>
</dbReference>
<dbReference type="Pfam" id="PF00682">
    <property type="entry name" value="HMGL-like"/>
    <property type="match status" value="1"/>
</dbReference>
<dbReference type="NCBIfam" id="NF006761">
    <property type="entry name" value="PRK09282.1"/>
    <property type="match status" value="1"/>
</dbReference>
<dbReference type="CDD" id="cd06850">
    <property type="entry name" value="biotinyl_domain"/>
    <property type="match status" value="1"/>
</dbReference>
<dbReference type="GO" id="GO:0034029">
    <property type="term" value="F:2-oxoglutarate carboxylase activity"/>
    <property type="evidence" value="ECO:0007669"/>
    <property type="project" value="UniProtKB-EC"/>
</dbReference>
<dbReference type="InterPro" id="IPR001249">
    <property type="entry name" value="AcCoA_biotinCC"/>
</dbReference>
<dbReference type="PATRIC" id="fig|476652.3.peg.1716"/>
<proteinExistence type="predicted"/>
<dbReference type="GO" id="GO:0009317">
    <property type="term" value="C:acetyl-CoA carboxylase complex"/>
    <property type="evidence" value="ECO:0007669"/>
    <property type="project" value="InterPro"/>
</dbReference>
<organism evidence="9 10">
    <name type="scientific">Desulfosporosinus acididurans</name>
    <dbReference type="NCBI Taxonomy" id="476652"/>
    <lineage>
        <taxon>Bacteria</taxon>
        <taxon>Bacillati</taxon>
        <taxon>Bacillota</taxon>
        <taxon>Clostridia</taxon>
        <taxon>Eubacteriales</taxon>
        <taxon>Desulfitobacteriaceae</taxon>
        <taxon>Desulfosporosinus</taxon>
    </lineage>
</organism>
<feature type="domain" description="Pyruvate carboxyltransferase" evidence="8">
    <location>
        <begin position="4"/>
        <end position="264"/>
    </location>
</feature>
<dbReference type="PRINTS" id="PR01071">
    <property type="entry name" value="ACOABIOTINCC"/>
</dbReference>
<dbReference type="InterPro" id="IPR011053">
    <property type="entry name" value="Single_hybrid_motif"/>
</dbReference>
<keyword evidence="9" id="KW-0436">Ligase</keyword>
<keyword evidence="5" id="KW-0275">Fatty acid biosynthesis</keyword>
<dbReference type="Pfam" id="PF00364">
    <property type="entry name" value="Biotin_lipoyl"/>
    <property type="match status" value="1"/>
</dbReference>
<dbReference type="GO" id="GO:0006633">
    <property type="term" value="P:fatty acid biosynthetic process"/>
    <property type="evidence" value="ECO:0007669"/>
    <property type="project" value="UniProtKB-UniPathway"/>
</dbReference>
<evidence type="ECO:0000256" key="4">
    <source>
        <dbReference type="ARBA" id="ARBA00023098"/>
    </source>
</evidence>
<evidence type="ECO:0000256" key="3">
    <source>
        <dbReference type="ARBA" id="ARBA00022832"/>
    </source>
</evidence>
<dbReference type="PROSITE" id="PS00188">
    <property type="entry name" value="BIOTIN"/>
    <property type="match status" value="1"/>
</dbReference>
<feature type="domain" description="Lipoyl-binding" evidence="7">
    <location>
        <begin position="561"/>
        <end position="637"/>
    </location>
</feature>
<sequence length="638" mass="70886">MKPIKITDTTLRDAHQSLWATRMRTEDMLPILEELDEAGYFSLEVWGGATFDVCLRFLGEDPWERLREIKRRVRKTPLQMLLRGQSLVGYQHYPDDVVREFVSLSVKNGIDIIRIFDALNDVRNMVVPMEAAKKAGAHVQASVVYTMSPVHTIDHYLETATALAELGADSICIKDMAGLLTPFKAYELVSLLKKKLGIMVHLHSHYIGGMAVGAYLKAAEAGVDVIDTASVPLAFGASQPPVETVVRAFQDSDYDSGLNLRHLFHISKYFEALRKSRGFERGITRITDMRVFEHQVPGGMISNLVSQLEEQRALDRIHDVLEEIPKVRAELGYPPLVTPTSQIVGTQAVLNVLSGARYKLVPGEVKAYVRGLYGRPPAPMNLDIQRKIIGDEEPMTIRPADSLEPGMEKAERDSLGLANSPEDVMNFAMFPQIAKKFFEDRKKGILPNREIQTGTNVPKDTKAASEMWKMGLSKEDLKMNLKEIKELIKIIDDTEISELNLESDGVKIAIRKGTNSQSCVPVAAPVRQEVKTSVAVTPNVQAEVSSEEPLVSSDIAKRENIETITAPMVGTFYHASAPDADPFVEVGQQISIGQPVCIIEAMKLMNEIESDVEGKLIEILVENGQPVEYGQPLFIIEK</sequence>
<evidence type="ECO:0000256" key="6">
    <source>
        <dbReference type="ARBA" id="ARBA00023267"/>
    </source>
</evidence>
<reference evidence="9 10" key="1">
    <citation type="submission" date="2015-06" db="EMBL/GenBank/DDBJ databases">
        <title>Draft genome of the moderately acidophilic sulfate reducer Candidatus Desulfosporosinus acididurans strain M1.</title>
        <authorList>
            <person name="Poehlein A."/>
            <person name="Petzsch P."/>
            <person name="Johnson B.D."/>
            <person name="Schloemann M."/>
            <person name="Daniel R."/>
            <person name="Muehling M."/>
        </authorList>
    </citation>
    <scope>NUCLEOTIDE SEQUENCE [LARGE SCALE GENOMIC DNA]</scope>
    <source>
        <strain evidence="9 10">M1</strain>
    </source>
</reference>
<dbReference type="Gene3D" id="3.20.20.70">
    <property type="entry name" value="Aldolase class I"/>
    <property type="match status" value="1"/>
</dbReference>
<dbReference type="RefSeq" id="WP_047809555.1">
    <property type="nucleotide sequence ID" value="NZ_LDZY01000005.1"/>
</dbReference>
<comment type="pathway">
    <text evidence="1">Lipid metabolism; fatty acid biosynthesis.</text>
</comment>
<dbReference type="GO" id="GO:0006094">
    <property type="term" value="P:gluconeogenesis"/>
    <property type="evidence" value="ECO:0007669"/>
    <property type="project" value="TreeGrafter"/>
</dbReference>
<dbReference type="SUPFAM" id="SSF51569">
    <property type="entry name" value="Aldolase"/>
    <property type="match status" value="1"/>
</dbReference>
<dbReference type="PROSITE" id="PS50991">
    <property type="entry name" value="PYR_CT"/>
    <property type="match status" value="1"/>
</dbReference>
<dbReference type="GO" id="GO:0003989">
    <property type="term" value="F:acetyl-CoA carboxylase activity"/>
    <property type="evidence" value="ECO:0007669"/>
    <property type="project" value="InterPro"/>
</dbReference>
<dbReference type="Proteomes" id="UP000036356">
    <property type="component" value="Unassembled WGS sequence"/>
</dbReference>
<keyword evidence="2" id="KW-0444">Lipid biosynthesis</keyword>
<protein>
    <submittedName>
        <fullName evidence="9">2-oxoglutarate carboxylase large subunit</fullName>
        <ecNumber evidence="9">6.4.1.7</ecNumber>
    </submittedName>
</protein>
<evidence type="ECO:0000259" key="8">
    <source>
        <dbReference type="PROSITE" id="PS50991"/>
    </source>
</evidence>
<accession>A0A0J1FSJ1</accession>
<dbReference type="InterPro" id="IPR003379">
    <property type="entry name" value="Carboxylase_cons_dom"/>
</dbReference>
<dbReference type="GO" id="GO:0004736">
    <property type="term" value="F:pyruvate carboxylase activity"/>
    <property type="evidence" value="ECO:0007669"/>
    <property type="project" value="UniProtKB-ARBA"/>
</dbReference>
<keyword evidence="4" id="KW-0443">Lipid metabolism</keyword>
<evidence type="ECO:0000313" key="9">
    <source>
        <dbReference type="EMBL" id="KLU66262.1"/>
    </source>
</evidence>
<dbReference type="InterPro" id="IPR055268">
    <property type="entry name" value="PCB-like"/>
</dbReference>
<comment type="caution">
    <text evidence="9">The sequence shown here is derived from an EMBL/GenBank/DDBJ whole genome shotgun (WGS) entry which is preliminary data.</text>
</comment>
<dbReference type="PROSITE" id="PS50968">
    <property type="entry name" value="BIOTINYL_LIPOYL"/>
    <property type="match status" value="1"/>
</dbReference>
<evidence type="ECO:0000256" key="1">
    <source>
        <dbReference type="ARBA" id="ARBA00005194"/>
    </source>
</evidence>
<dbReference type="Pfam" id="PF02436">
    <property type="entry name" value="PYC_OADA"/>
    <property type="match status" value="1"/>
</dbReference>
<gene>
    <name evidence="9" type="primary">cfiA</name>
    <name evidence="9" type="ORF">DEAC_c16610</name>
</gene>
<dbReference type="AlphaFoldDB" id="A0A0J1FSJ1"/>
<evidence type="ECO:0000259" key="7">
    <source>
        <dbReference type="PROSITE" id="PS50968"/>
    </source>
</evidence>
<keyword evidence="6" id="KW-0092">Biotin</keyword>
<keyword evidence="10" id="KW-1185">Reference proteome</keyword>
<keyword evidence="3" id="KW-0276">Fatty acid metabolism</keyword>
<dbReference type="InterPro" id="IPR013785">
    <property type="entry name" value="Aldolase_TIM"/>
</dbReference>
<dbReference type="InterPro" id="IPR000891">
    <property type="entry name" value="PYR_CT"/>
</dbReference>
<evidence type="ECO:0000256" key="5">
    <source>
        <dbReference type="ARBA" id="ARBA00023160"/>
    </source>
</evidence>
<dbReference type="InterPro" id="IPR000089">
    <property type="entry name" value="Biotin_lipoyl"/>
</dbReference>
<dbReference type="PANTHER" id="PTHR43778">
    <property type="entry name" value="PYRUVATE CARBOXYLASE"/>
    <property type="match status" value="1"/>
</dbReference>
<dbReference type="UniPathway" id="UPA00094"/>
<dbReference type="PANTHER" id="PTHR43778:SF2">
    <property type="entry name" value="PYRUVATE CARBOXYLASE, MITOCHONDRIAL"/>
    <property type="match status" value="1"/>
</dbReference>
<dbReference type="SUPFAM" id="SSF51230">
    <property type="entry name" value="Single hybrid motif"/>
    <property type="match status" value="1"/>
</dbReference>
<dbReference type="EC" id="6.4.1.7" evidence="9"/>
<evidence type="ECO:0000256" key="2">
    <source>
        <dbReference type="ARBA" id="ARBA00022516"/>
    </source>
</evidence>
<dbReference type="CDD" id="cd07937">
    <property type="entry name" value="DRE_TIM_PC_TC_5S"/>
    <property type="match status" value="1"/>
</dbReference>
<dbReference type="NCBIfam" id="TIGR00531">
    <property type="entry name" value="BCCP"/>
    <property type="match status" value="1"/>
</dbReference>
<dbReference type="EMBL" id="LDZY01000005">
    <property type="protein sequence ID" value="KLU66262.1"/>
    <property type="molecule type" value="Genomic_DNA"/>
</dbReference>
<dbReference type="STRING" id="476652.DEAC_c16610"/>